<dbReference type="InterPro" id="IPR001633">
    <property type="entry name" value="EAL_dom"/>
</dbReference>
<dbReference type="InterPro" id="IPR043128">
    <property type="entry name" value="Rev_trsase/Diguanyl_cyclase"/>
</dbReference>
<dbReference type="SUPFAM" id="SSF141868">
    <property type="entry name" value="EAL domain-like"/>
    <property type="match status" value="1"/>
</dbReference>
<reference evidence="4 5" key="1">
    <citation type="submission" date="2018-06" db="EMBL/GenBank/DDBJ databases">
        <title>Genomic Encyclopedia of Archaeal and Bacterial Type Strains, Phase II (KMG-II): from individual species to whole genera.</title>
        <authorList>
            <person name="Goeker M."/>
        </authorList>
    </citation>
    <scope>NUCLEOTIDE SEQUENCE [LARGE SCALE GENOMIC DNA]</scope>
    <source>
        <strain evidence="4 5">KACC 16626</strain>
    </source>
</reference>
<dbReference type="CDD" id="cd01949">
    <property type="entry name" value="GGDEF"/>
    <property type="match status" value="1"/>
</dbReference>
<dbReference type="Gene3D" id="3.20.20.450">
    <property type="entry name" value="EAL domain"/>
    <property type="match status" value="1"/>
</dbReference>
<gene>
    <name evidence="4" type="ORF">BJ095_11466</name>
</gene>
<dbReference type="PROSITE" id="PS50887">
    <property type="entry name" value="GGDEF"/>
    <property type="match status" value="1"/>
</dbReference>
<dbReference type="Pfam" id="PF13426">
    <property type="entry name" value="PAS_9"/>
    <property type="match status" value="1"/>
</dbReference>
<evidence type="ECO:0000313" key="4">
    <source>
        <dbReference type="EMBL" id="PYF05887.1"/>
    </source>
</evidence>
<dbReference type="Gene3D" id="3.30.450.20">
    <property type="entry name" value="PAS domain"/>
    <property type="match status" value="3"/>
</dbReference>
<dbReference type="InterPro" id="IPR029787">
    <property type="entry name" value="Nucleotide_cyclase"/>
</dbReference>
<dbReference type="NCBIfam" id="TIGR00229">
    <property type="entry name" value="sensory_box"/>
    <property type="match status" value="1"/>
</dbReference>
<proteinExistence type="predicted"/>
<feature type="domain" description="PAS" evidence="1">
    <location>
        <begin position="41"/>
        <end position="87"/>
    </location>
</feature>
<dbReference type="PROSITE" id="PS50112">
    <property type="entry name" value="PAS"/>
    <property type="match status" value="1"/>
</dbReference>
<name>A0A318TPQ2_9BACL</name>
<dbReference type="FunFam" id="3.20.20.450:FF:000001">
    <property type="entry name" value="Cyclic di-GMP phosphodiesterase yahA"/>
    <property type="match status" value="1"/>
</dbReference>
<dbReference type="InterPro" id="IPR001610">
    <property type="entry name" value="PAC"/>
</dbReference>
<feature type="domain" description="EAL" evidence="2">
    <location>
        <begin position="573"/>
        <end position="827"/>
    </location>
</feature>
<feature type="domain" description="GGDEF" evidence="3">
    <location>
        <begin position="430"/>
        <end position="564"/>
    </location>
</feature>
<evidence type="ECO:0000259" key="3">
    <source>
        <dbReference type="PROSITE" id="PS50887"/>
    </source>
</evidence>
<dbReference type="InterPro" id="IPR035965">
    <property type="entry name" value="PAS-like_dom_sf"/>
</dbReference>
<dbReference type="PANTHER" id="PTHR44757">
    <property type="entry name" value="DIGUANYLATE CYCLASE DGCP"/>
    <property type="match status" value="1"/>
</dbReference>
<dbReference type="EMBL" id="QJTJ01000014">
    <property type="protein sequence ID" value="PYF05887.1"/>
    <property type="molecule type" value="Genomic_DNA"/>
</dbReference>
<accession>A0A318TPQ2</accession>
<dbReference type="PANTHER" id="PTHR44757:SF2">
    <property type="entry name" value="BIOFILM ARCHITECTURE MAINTENANCE PROTEIN MBAA"/>
    <property type="match status" value="1"/>
</dbReference>
<protein>
    <submittedName>
        <fullName evidence="4">PAS domain S-box-containing protein/diguanylate cyclase (GGDEF)-like protein</fullName>
    </submittedName>
</protein>
<sequence length="831" mass="95641">MGEVGCDFRIADKLLLSMKNIKYYLVSEEDMEKNIKGILDKREQLYQLFSLQKDNIIVTDQAGIITYINRNTEKLFDVMAKDVLNTSITKLVCDFSTSTVRNHCNRPVFTGINEVKLEVQSQHITVEQEQLEILLITEVTDNHRKNISDAKKIDFIDKIKNLQNGIFTMAKDENGQFVYTMSIGKLLEDIGAYDERLRNHTPFEVFPKDIAFIKHSHYEKAFQGERVNYEIDIKGKYVYVDVVPIKNGNEVTEIVGTVLDISELKSTQEELLLNQEQYESLVKLSQDFLVVFNKNARIVNMNPKALALFELSEQESTYENIEKILLHTCANSINGYLEEALAGNIQNFEIDFRDKNLNQIYLNVMILPVIIDNQIQGVYMIGKDISEQKKVQDMNAYLAHHDELTMLPNRRWMASKTREALQQINSKSDEMLAILLIDLDRFKSINDTLGHQIGDQLLSEMGKRILASINIEKHFACRMGGDEFLILCSGITAEEEVITIAEKFLEQLVNPFYIEEYELLITASIGISLYPTGGMDAIDLMKNADIALYKAKDLGRNMYQIYDPSMNKRSYQSFLMERDLRKAIMNDEFIVHLQPRVDAITQKTVSAEALIRWMHPELGLVSPGEFIPLAEETGLIIPMGKWMKRKVCEKLVEWREAGIPLVPISVNISSQRFLQKEFASEIRDLLREFQLEGKWLEIEITENSIMKNEETVFKTIRELKDLGVKIYIDDFGTGYSSFNYLKTFQLDGVKIDRSFIQNISSESENASITTAMIKMAQHLKLEVIAEGVETKEELEYLLEQNCHYIQGFYFGRPCATEEFEKRFLKGALVVK</sequence>
<dbReference type="InterPro" id="IPR035919">
    <property type="entry name" value="EAL_sf"/>
</dbReference>
<dbReference type="OrthoDB" id="9759607at2"/>
<dbReference type="InterPro" id="IPR052155">
    <property type="entry name" value="Biofilm_reg_signaling"/>
</dbReference>
<dbReference type="SUPFAM" id="SSF55073">
    <property type="entry name" value="Nucleotide cyclase"/>
    <property type="match status" value="1"/>
</dbReference>
<dbReference type="Proteomes" id="UP000247416">
    <property type="component" value="Unassembled WGS sequence"/>
</dbReference>
<evidence type="ECO:0000259" key="2">
    <source>
        <dbReference type="PROSITE" id="PS50883"/>
    </source>
</evidence>
<dbReference type="SUPFAM" id="SSF55785">
    <property type="entry name" value="PYP-like sensor domain (PAS domain)"/>
    <property type="match status" value="3"/>
</dbReference>
<evidence type="ECO:0000259" key="1">
    <source>
        <dbReference type="PROSITE" id="PS50112"/>
    </source>
</evidence>
<dbReference type="InterPro" id="IPR013656">
    <property type="entry name" value="PAS_4"/>
</dbReference>
<dbReference type="Pfam" id="PF08448">
    <property type="entry name" value="PAS_4"/>
    <property type="match status" value="1"/>
</dbReference>
<dbReference type="Pfam" id="PF00990">
    <property type="entry name" value="GGDEF"/>
    <property type="match status" value="1"/>
</dbReference>
<keyword evidence="5" id="KW-1185">Reference proteome</keyword>
<evidence type="ECO:0000313" key="5">
    <source>
        <dbReference type="Proteomes" id="UP000247416"/>
    </source>
</evidence>
<organism evidence="4 5">
    <name type="scientific">Ureibacillus chungkukjangi</name>
    <dbReference type="NCBI Taxonomy" id="1202712"/>
    <lineage>
        <taxon>Bacteria</taxon>
        <taxon>Bacillati</taxon>
        <taxon>Bacillota</taxon>
        <taxon>Bacilli</taxon>
        <taxon>Bacillales</taxon>
        <taxon>Caryophanaceae</taxon>
        <taxon>Ureibacillus</taxon>
    </lineage>
</organism>
<dbReference type="InterPro" id="IPR000014">
    <property type="entry name" value="PAS"/>
</dbReference>
<dbReference type="InterPro" id="IPR000160">
    <property type="entry name" value="GGDEF_dom"/>
</dbReference>
<dbReference type="SMART" id="SM00091">
    <property type="entry name" value="PAS"/>
    <property type="match status" value="2"/>
</dbReference>
<dbReference type="SMART" id="SM00086">
    <property type="entry name" value="PAC"/>
    <property type="match status" value="2"/>
</dbReference>
<dbReference type="Pfam" id="PF00563">
    <property type="entry name" value="EAL"/>
    <property type="match status" value="1"/>
</dbReference>
<dbReference type="SMART" id="SM00267">
    <property type="entry name" value="GGDEF"/>
    <property type="match status" value="1"/>
</dbReference>
<dbReference type="AlphaFoldDB" id="A0A318TPQ2"/>
<comment type="caution">
    <text evidence="4">The sequence shown here is derived from an EMBL/GenBank/DDBJ whole genome shotgun (WGS) entry which is preliminary data.</text>
</comment>
<dbReference type="Gene3D" id="3.30.70.270">
    <property type="match status" value="1"/>
</dbReference>
<dbReference type="NCBIfam" id="TIGR00254">
    <property type="entry name" value="GGDEF"/>
    <property type="match status" value="1"/>
</dbReference>
<dbReference type="CDD" id="cd01948">
    <property type="entry name" value="EAL"/>
    <property type="match status" value="1"/>
</dbReference>
<dbReference type="PROSITE" id="PS50883">
    <property type="entry name" value="EAL"/>
    <property type="match status" value="1"/>
</dbReference>
<dbReference type="SMART" id="SM00052">
    <property type="entry name" value="EAL"/>
    <property type="match status" value="1"/>
</dbReference>